<feature type="region of interest" description="Disordered" evidence="1">
    <location>
        <begin position="23"/>
        <end position="44"/>
    </location>
</feature>
<gene>
    <name evidence="2" type="ORF">WMY93_029835</name>
</gene>
<comment type="caution">
    <text evidence="2">The sequence shown here is derived from an EMBL/GenBank/DDBJ whole genome shotgun (WGS) entry which is preliminary data.</text>
</comment>
<feature type="compositionally biased region" description="Basic and acidic residues" evidence="1">
    <location>
        <begin position="32"/>
        <end position="44"/>
    </location>
</feature>
<accession>A0AAW0MSC2</accession>
<evidence type="ECO:0000313" key="3">
    <source>
        <dbReference type="Proteomes" id="UP001460270"/>
    </source>
</evidence>
<name>A0AAW0MSC2_9GOBI</name>
<dbReference type="Proteomes" id="UP001460270">
    <property type="component" value="Unassembled WGS sequence"/>
</dbReference>
<organism evidence="2 3">
    <name type="scientific">Mugilogobius chulae</name>
    <name type="common">yellowstripe goby</name>
    <dbReference type="NCBI Taxonomy" id="88201"/>
    <lineage>
        <taxon>Eukaryota</taxon>
        <taxon>Metazoa</taxon>
        <taxon>Chordata</taxon>
        <taxon>Craniata</taxon>
        <taxon>Vertebrata</taxon>
        <taxon>Euteleostomi</taxon>
        <taxon>Actinopterygii</taxon>
        <taxon>Neopterygii</taxon>
        <taxon>Teleostei</taxon>
        <taxon>Neoteleostei</taxon>
        <taxon>Acanthomorphata</taxon>
        <taxon>Gobiaria</taxon>
        <taxon>Gobiiformes</taxon>
        <taxon>Gobioidei</taxon>
        <taxon>Gobiidae</taxon>
        <taxon>Gobionellinae</taxon>
        <taxon>Mugilogobius</taxon>
    </lineage>
</organism>
<protein>
    <submittedName>
        <fullName evidence="2">Uncharacterized protein</fullName>
    </submittedName>
</protein>
<proteinExistence type="predicted"/>
<dbReference type="AlphaFoldDB" id="A0AAW0MSC2"/>
<evidence type="ECO:0000256" key="1">
    <source>
        <dbReference type="SAM" id="MobiDB-lite"/>
    </source>
</evidence>
<evidence type="ECO:0000313" key="2">
    <source>
        <dbReference type="EMBL" id="KAK7881426.1"/>
    </source>
</evidence>
<reference evidence="3" key="1">
    <citation type="submission" date="2024-04" db="EMBL/GenBank/DDBJ databases">
        <title>Salinicola lusitanus LLJ914,a marine bacterium isolated from the Okinawa Trough.</title>
        <authorList>
            <person name="Li J."/>
        </authorList>
    </citation>
    <scope>NUCLEOTIDE SEQUENCE [LARGE SCALE GENOMIC DNA]</scope>
</reference>
<keyword evidence="3" id="KW-1185">Reference proteome</keyword>
<dbReference type="EMBL" id="JBBPFD010000022">
    <property type="protein sequence ID" value="KAK7881426.1"/>
    <property type="molecule type" value="Genomic_DNA"/>
</dbReference>
<sequence length="83" mass="9608">MPEKKKKPVRVDVAMAEAAVAIEEGPEELREEPEGLREEPVERPEEPVKLPINAVIQILIRKTGARRKRNSSWMRMTCYMFMS</sequence>